<comment type="caution">
    <text evidence="2">The sequence shown here is derived from an EMBL/GenBank/DDBJ whole genome shotgun (WGS) entry which is preliminary data.</text>
</comment>
<gene>
    <name evidence="2" type="ORF">GCU69_09995</name>
</gene>
<keyword evidence="3" id="KW-1185">Reference proteome</keyword>
<evidence type="ECO:0000313" key="2">
    <source>
        <dbReference type="EMBL" id="KAF4409227.1"/>
    </source>
</evidence>
<dbReference type="RefSeq" id="WP_156205703.1">
    <property type="nucleotide sequence ID" value="NZ_WHPN01000242.1"/>
</dbReference>
<accession>A0ABQ7FJW0</accession>
<sequence length="165" mass="16532">MGWFLGLGIVGLVLLVFALVFDGLLDGVFEGAVGGLVSLPAIAGFVSALGFCGAIAQGAAGAGPVLAALVGTAAGVCTAWMVLRLSRALMRDQTAPTRRSADPTGVPGSVVTPIPAGGYGEVLLRVGGQPVKYSARSEAAQPLGAEVWVSGALSSTAVEVRRVER</sequence>
<dbReference type="Proteomes" id="UP000621266">
    <property type="component" value="Unassembled WGS sequence"/>
</dbReference>
<evidence type="ECO:0008006" key="4">
    <source>
        <dbReference type="Google" id="ProtNLM"/>
    </source>
</evidence>
<keyword evidence="1" id="KW-0812">Transmembrane</keyword>
<proteinExistence type="predicted"/>
<dbReference type="Gene3D" id="2.40.50.140">
    <property type="entry name" value="Nucleic acid-binding proteins"/>
    <property type="match status" value="1"/>
</dbReference>
<keyword evidence="1" id="KW-1133">Transmembrane helix</keyword>
<keyword evidence="1" id="KW-0472">Membrane</keyword>
<organism evidence="2 3">
    <name type="scientific">Streptomyces lycii</name>
    <dbReference type="NCBI Taxonomy" id="2654337"/>
    <lineage>
        <taxon>Bacteria</taxon>
        <taxon>Bacillati</taxon>
        <taxon>Actinomycetota</taxon>
        <taxon>Actinomycetes</taxon>
        <taxon>Kitasatosporales</taxon>
        <taxon>Streptomycetaceae</taxon>
        <taxon>Streptomyces</taxon>
    </lineage>
</organism>
<dbReference type="EMBL" id="WHPN01000242">
    <property type="protein sequence ID" value="KAF4409227.1"/>
    <property type="molecule type" value="Genomic_DNA"/>
</dbReference>
<name>A0ABQ7FJW0_9ACTN</name>
<dbReference type="InterPro" id="IPR012340">
    <property type="entry name" value="NA-bd_OB-fold"/>
</dbReference>
<feature type="transmembrane region" description="Helical" evidence="1">
    <location>
        <begin position="6"/>
        <end position="25"/>
    </location>
</feature>
<feature type="transmembrane region" description="Helical" evidence="1">
    <location>
        <begin position="32"/>
        <end position="56"/>
    </location>
</feature>
<evidence type="ECO:0000313" key="3">
    <source>
        <dbReference type="Proteomes" id="UP000621266"/>
    </source>
</evidence>
<evidence type="ECO:0000256" key="1">
    <source>
        <dbReference type="SAM" id="Phobius"/>
    </source>
</evidence>
<reference evidence="2 3" key="1">
    <citation type="submission" date="2019-10" db="EMBL/GenBank/DDBJ databases">
        <title>Streptomyces tenebrisbrunneis sp.nov., an endogenous actinomycete isolated from of Lycium ruthenicum.</title>
        <authorList>
            <person name="Ma L."/>
        </authorList>
    </citation>
    <scope>NUCLEOTIDE SEQUENCE [LARGE SCALE GENOMIC DNA]</scope>
    <source>
        <strain evidence="2 3">TRM 66187</strain>
    </source>
</reference>
<protein>
    <recommendedName>
        <fullName evidence="4">NfeD-like C-terminal domain-containing protein</fullName>
    </recommendedName>
</protein>
<feature type="transmembrane region" description="Helical" evidence="1">
    <location>
        <begin position="62"/>
        <end position="83"/>
    </location>
</feature>